<keyword evidence="5 11" id="KW-0210">Decarboxylase</keyword>
<evidence type="ECO:0000256" key="2">
    <source>
        <dbReference type="ARBA" id="ARBA00004861"/>
    </source>
</evidence>
<feature type="active site" description="For OMPdecase activity" evidence="9">
    <location>
        <position position="61"/>
    </location>
</feature>
<feature type="domain" description="Orotidine 5'-phosphate decarboxylase" evidence="12">
    <location>
        <begin position="2"/>
        <end position="252"/>
    </location>
</feature>
<sequence>MKLCVALDMQTKDLNLELAKTIQYYFPNRDIWLKVGLRSFIRDGNQFVKALKSLGFPIFLDLKLYDIPNTMLDSVKECQNLGVDMLTIHASCGSEAMSILTQYVNQNNLSLKIIAVSALTSFDNEGFWQVYNTDITRGVINFANLVYQSGIHGLVCSIQEVAVIKNISQSLLIVTPGIRLEDTVIKKSCGQEPCAMELLGKDISSSSYNANLKDDQKRISSPKVAKELGSDFIVVGRPIYMANDTKKVIESILQQIY</sequence>
<keyword evidence="7 11" id="KW-0456">Lyase</keyword>
<feature type="binding site" evidence="10">
    <location>
        <position position="237"/>
    </location>
    <ligand>
        <name>substrate</name>
    </ligand>
</feature>
<feature type="active site" description="For OMPdecase activity" evidence="9">
    <location>
        <position position="63"/>
    </location>
</feature>
<dbReference type="EMBL" id="NXLQ01000021">
    <property type="protein sequence ID" value="RDU64045.1"/>
    <property type="molecule type" value="Genomic_DNA"/>
</dbReference>
<dbReference type="NCBIfam" id="TIGR01740">
    <property type="entry name" value="pyrF"/>
    <property type="match status" value="1"/>
</dbReference>
<evidence type="ECO:0000313" key="14">
    <source>
        <dbReference type="Proteomes" id="UP000256379"/>
    </source>
</evidence>
<dbReference type="GO" id="GO:0004590">
    <property type="term" value="F:orotidine-5'-phosphate decarboxylase activity"/>
    <property type="evidence" value="ECO:0007669"/>
    <property type="project" value="UniProtKB-EC"/>
</dbReference>
<dbReference type="SUPFAM" id="SSF51366">
    <property type="entry name" value="Ribulose-phoshate binding barrel"/>
    <property type="match status" value="1"/>
</dbReference>
<evidence type="ECO:0000256" key="9">
    <source>
        <dbReference type="PIRSR" id="PIRSR614732-1"/>
    </source>
</evidence>
<organism evidence="13 14">
    <name type="scientific">Helicobacter didelphidarum</name>
    <dbReference type="NCBI Taxonomy" id="2040648"/>
    <lineage>
        <taxon>Bacteria</taxon>
        <taxon>Pseudomonadati</taxon>
        <taxon>Campylobacterota</taxon>
        <taxon>Epsilonproteobacteria</taxon>
        <taxon>Campylobacterales</taxon>
        <taxon>Helicobacteraceae</taxon>
        <taxon>Helicobacter</taxon>
    </lineage>
</organism>
<accession>A0A3D8IGC0</accession>
<evidence type="ECO:0000256" key="6">
    <source>
        <dbReference type="ARBA" id="ARBA00022975"/>
    </source>
</evidence>
<feature type="active site" description="For OMPdecase activity" evidence="9">
    <location>
        <position position="66"/>
    </location>
</feature>
<comment type="caution">
    <text evidence="13">The sequence shown here is derived from an EMBL/GenBank/DDBJ whole genome shotgun (WGS) entry which is preliminary data.</text>
</comment>
<dbReference type="PROSITE" id="PS00156">
    <property type="entry name" value="OMPDECASE"/>
    <property type="match status" value="1"/>
</dbReference>
<feature type="binding site" evidence="10">
    <location>
        <position position="236"/>
    </location>
    <ligand>
        <name>substrate</name>
    </ligand>
</feature>
<dbReference type="InterPro" id="IPR001754">
    <property type="entry name" value="OMPdeCOase_dom"/>
</dbReference>
<evidence type="ECO:0000256" key="1">
    <source>
        <dbReference type="ARBA" id="ARBA00002356"/>
    </source>
</evidence>
<evidence type="ECO:0000313" key="13">
    <source>
        <dbReference type="EMBL" id="RDU64045.1"/>
    </source>
</evidence>
<comment type="catalytic activity">
    <reaction evidence="8 11">
        <text>orotidine 5'-phosphate + H(+) = UMP + CO2</text>
        <dbReference type="Rhea" id="RHEA:11596"/>
        <dbReference type="ChEBI" id="CHEBI:15378"/>
        <dbReference type="ChEBI" id="CHEBI:16526"/>
        <dbReference type="ChEBI" id="CHEBI:57538"/>
        <dbReference type="ChEBI" id="CHEBI:57865"/>
        <dbReference type="EC" id="4.1.1.23"/>
    </reaction>
</comment>
<dbReference type="InterPro" id="IPR014732">
    <property type="entry name" value="OMPdecase"/>
</dbReference>
<dbReference type="GO" id="GO:0005829">
    <property type="term" value="C:cytosol"/>
    <property type="evidence" value="ECO:0007669"/>
    <property type="project" value="TreeGrafter"/>
</dbReference>
<dbReference type="OrthoDB" id="9806203at2"/>
<dbReference type="UniPathway" id="UPA00070">
    <property type="reaction ID" value="UER00120"/>
</dbReference>
<dbReference type="PANTHER" id="PTHR32119:SF2">
    <property type="entry name" value="OROTIDINE 5'-PHOSPHATE DECARBOXYLASE"/>
    <property type="match status" value="1"/>
</dbReference>
<gene>
    <name evidence="13" type="primary">pyrF</name>
    <name evidence="13" type="ORF">CQA53_08150</name>
</gene>
<dbReference type="GO" id="GO:0006207">
    <property type="term" value="P:'de novo' pyrimidine nucleobase biosynthetic process"/>
    <property type="evidence" value="ECO:0007669"/>
    <property type="project" value="InterPro"/>
</dbReference>
<name>A0A3D8IGC0_9HELI</name>
<reference evidence="13 14" key="1">
    <citation type="submission" date="2018-04" db="EMBL/GenBank/DDBJ databases">
        <title>Novel Campyloabacter and Helicobacter Species and Strains.</title>
        <authorList>
            <person name="Mannion A.J."/>
            <person name="Shen Z."/>
            <person name="Fox J.G."/>
        </authorList>
    </citation>
    <scope>NUCLEOTIDE SEQUENCE [LARGE SCALE GENOMIC DNA]</scope>
    <source>
        <strain evidence="13 14">MIT 17-337</strain>
    </source>
</reference>
<feature type="binding site" evidence="10">
    <location>
        <position position="120"/>
    </location>
    <ligand>
        <name>substrate</name>
    </ligand>
</feature>
<dbReference type="InterPro" id="IPR018089">
    <property type="entry name" value="OMPdecase_AS"/>
</dbReference>
<dbReference type="InterPro" id="IPR011060">
    <property type="entry name" value="RibuloseP-bd_barrel"/>
</dbReference>
<evidence type="ECO:0000256" key="10">
    <source>
        <dbReference type="PIRSR" id="PIRSR614732-2"/>
    </source>
</evidence>
<evidence type="ECO:0000256" key="11">
    <source>
        <dbReference type="RuleBase" id="RU000512"/>
    </source>
</evidence>
<dbReference type="Gene3D" id="3.20.20.70">
    <property type="entry name" value="Aldolase class I"/>
    <property type="match status" value="1"/>
</dbReference>
<comment type="similarity">
    <text evidence="11">Belongs to the OMP decarboxylase family.</text>
</comment>
<dbReference type="SMART" id="SM00934">
    <property type="entry name" value="OMPdecase"/>
    <property type="match status" value="1"/>
</dbReference>
<keyword evidence="14" id="KW-1185">Reference proteome</keyword>
<evidence type="ECO:0000256" key="5">
    <source>
        <dbReference type="ARBA" id="ARBA00022793"/>
    </source>
</evidence>
<dbReference type="PANTHER" id="PTHR32119">
    <property type="entry name" value="OROTIDINE 5'-PHOSPHATE DECARBOXYLASE"/>
    <property type="match status" value="1"/>
</dbReference>
<evidence type="ECO:0000256" key="3">
    <source>
        <dbReference type="ARBA" id="ARBA00012321"/>
    </source>
</evidence>
<keyword evidence="6 11" id="KW-0665">Pyrimidine biosynthesis</keyword>
<comment type="pathway">
    <text evidence="2 11">Pyrimidine metabolism; UMP biosynthesis via de novo pathway; UMP from orotate: step 2/2.</text>
</comment>
<dbReference type="Pfam" id="PF00215">
    <property type="entry name" value="OMPdecase"/>
    <property type="match status" value="2"/>
</dbReference>
<evidence type="ECO:0000256" key="4">
    <source>
        <dbReference type="ARBA" id="ARBA00021923"/>
    </source>
</evidence>
<dbReference type="RefSeq" id="WP_115543514.1">
    <property type="nucleotide sequence ID" value="NZ_NXLQ01000021.1"/>
</dbReference>
<evidence type="ECO:0000259" key="12">
    <source>
        <dbReference type="SMART" id="SM00934"/>
    </source>
</evidence>
<feature type="binding site" evidence="10">
    <location>
        <position position="8"/>
    </location>
    <ligand>
        <name>substrate</name>
    </ligand>
</feature>
<evidence type="ECO:0000256" key="8">
    <source>
        <dbReference type="ARBA" id="ARBA00049157"/>
    </source>
</evidence>
<dbReference type="Proteomes" id="UP000256379">
    <property type="component" value="Unassembled WGS sequence"/>
</dbReference>
<feature type="binding site" evidence="10">
    <location>
        <position position="34"/>
    </location>
    <ligand>
        <name>substrate</name>
    </ligand>
</feature>
<dbReference type="CDD" id="cd04725">
    <property type="entry name" value="OMP_decarboxylase_like"/>
    <property type="match status" value="1"/>
</dbReference>
<feature type="binding site" evidence="10">
    <location>
        <position position="216"/>
    </location>
    <ligand>
        <name>substrate</name>
    </ligand>
</feature>
<evidence type="ECO:0000256" key="7">
    <source>
        <dbReference type="ARBA" id="ARBA00023239"/>
    </source>
</evidence>
<dbReference type="AlphaFoldDB" id="A0A3D8IGC0"/>
<dbReference type="InterPro" id="IPR013785">
    <property type="entry name" value="Aldolase_TIM"/>
</dbReference>
<feature type="binding site" evidence="10">
    <location>
        <position position="179"/>
    </location>
    <ligand>
        <name>substrate</name>
    </ligand>
</feature>
<protein>
    <recommendedName>
        <fullName evidence="4 11">Orotidine 5'-phosphate decarboxylase</fullName>
        <ecNumber evidence="3 11">4.1.1.23</ecNumber>
    </recommendedName>
</protein>
<proteinExistence type="inferred from homology"/>
<dbReference type="GO" id="GO:0044205">
    <property type="term" value="P:'de novo' UMP biosynthetic process"/>
    <property type="evidence" value="ECO:0007669"/>
    <property type="project" value="UniProtKB-UniPathway"/>
</dbReference>
<dbReference type="EC" id="4.1.1.23" evidence="3 11"/>
<comment type="function">
    <text evidence="1">Catalyzes the decarboxylation of orotidine 5'-monophosphate (OMP) to uridine 5'-monophosphate (UMP).</text>
</comment>